<comment type="caution">
    <text evidence="9">The sequence shown here is derived from an EMBL/GenBank/DDBJ whole genome shotgun (WGS) entry which is preliminary data.</text>
</comment>
<evidence type="ECO:0000256" key="6">
    <source>
        <dbReference type="PROSITE-ProRule" id="PRU00339"/>
    </source>
</evidence>
<feature type="chain" id="PRO_5045297263" evidence="8">
    <location>
        <begin position="23"/>
        <end position="382"/>
    </location>
</feature>
<keyword evidence="2" id="KW-0963">Cytoplasm</keyword>
<comment type="similarity">
    <text evidence="5">Belongs to the Rap family.</text>
</comment>
<evidence type="ECO:0000256" key="8">
    <source>
        <dbReference type="SAM" id="SignalP"/>
    </source>
</evidence>
<dbReference type="InterPro" id="IPR011990">
    <property type="entry name" value="TPR-like_helical_dom_sf"/>
</dbReference>
<reference evidence="9 10" key="1">
    <citation type="submission" date="2024-09" db="EMBL/GenBank/DDBJ databases">
        <authorList>
            <person name="Sun Q."/>
            <person name="Mori K."/>
        </authorList>
    </citation>
    <scope>NUCLEOTIDE SEQUENCE [LARGE SCALE GENOMIC DNA]</scope>
    <source>
        <strain evidence="9 10">NCAIM B.02481</strain>
    </source>
</reference>
<feature type="transmembrane region" description="Helical" evidence="7">
    <location>
        <begin position="343"/>
        <end position="360"/>
    </location>
</feature>
<evidence type="ECO:0000256" key="1">
    <source>
        <dbReference type="ARBA" id="ARBA00004496"/>
    </source>
</evidence>
<dbReference type="Proteomes" id="UP001589832">
    <property type="component" value="Unassembled WGS sequence"/>
</dbReference>
<gene>
    <name evidence="9" type="ORF">ACFFGA_12840</name>
</gene>
<dbReference type="SUPFAM" id="SSF48452">
    <property type="entry name" value="TPR-like"/>
    <property type="match status" value="2"/>
</dbReference>
<keyword evidence="7" id="KW-0812">Transmembrane</keyword>
<feature type="repeat" description="TPR" evidence="6">
    <location>
        <begin position="196"/>
        <end position="229"/>
    </location>
</feature>
<feature type="signal peptide" evidence="8">
    <location>
        <begin position="1"/>
        <end position="22"/>
    </location>
</feature>
<evidence type="ECO:0000256" key="4">
    <source>
        <dbReference type="ARBA" id="ARBA00022803"/>
    </source>
</evidence>
<protein>
    <submittedName>
        <fullName evidence="9">Tetratricopeptide repeat protein</fullName>
    </submittedName>
</protein>
<evidence type="ECO:0000256" key="2">
    <source>
        <dbReference type="ARBA" id="ARBA00022490"/>
    </source>
</evidence>
<keyword evidence="3" id="KW-0677">Repeat</keyword>
<comment type="subcellular location">
    <subcellularLocation>
        <location evidence="1">Cytoplasm</location>
    </subcellularLocation>
</comment>
<keyword evidence="8" id="KW-0732">Signal</keyword>
<keyword evidence="7" id="KW-0472">Membrane</keyword>
<evidence type="ECO:0000313" key="10">
    <source>
        <dbReference type="Proteomes" id="UP001589832"/>
    </source>
</evidence>
<keyword evidence="10" id="KW-1185">Reference proteome</keyword>
<dbReference type="PANTHER" id="PTHR46630:SF1">
    <property type="entry name" value="TETRATRICOPEPTIDE REPEAT PROTEIN 29"/>
    <property type="match status" value="1"/>
</dbReference>
<proteinExistence type="inferred from homology"/>
<name>A0ABV6QB16_9FLAO</name>
<evidence type="ECO:0000313" key="9">
    <source>
        <dbReference type="EMBL" id="MFC0605450.1"/>
    </source>
</evidence>
<organism evidence="9 10">
    <name type="scientific">Winogradskyella pulchriflava</name>
    <dbReference type="NCBI Taxonomy" id="1110688"/>
    <lineage>
        <taxon>Bacteria</taxon>
        <taxon>Pseudomonadati</taxon>
        <taxon>Bacteroidota</taxon>
        <taxon>Flavobacteriia</taxon>
        <taxon>Flavobacteriales</taxon>
        <taxon>Flavobacteriaceae</taxon>
        <taxon>Winogradskyella</taxon>
    </lineage>
</organism>
<keyword evidence="4 6" id="KW-0802">TPR repeat</keyword>
<dbReference type="InterPro" id="IPR051476">
    <property type="entry name" value="Bac_ResReg_Asp_Phosphatase"/>
</dbReference>
<evidence type="ECO:0000256" key="5">
    <source>
        <dbReference type="ARBA" id="ARBA00038253"/>
    </source>
</evidence>
<keyword evidence="7" id="KW-1133">Transmembrane helix</keyword>
<dbReference type="PANTHER" id="PTHR46630">
    <property type="entry name" value="TETRATRICOPEPTIDE REPEAT PROTEIN 29"/>
    <property type="match status" value="1"/>
</dbReference>
<dbReference type="PROSITE" id="PS50005">
    <property type="entry name" value="TPR"/>
    <property type="match status" value="1"/>
</dbReference>
<evidence type="ECO:0000256" key="7">
    <source>
        <dbReference type="SAM" id="Phobius"/>
    </source>
</evidence>
<dbReference type="InterPro" id="IPR019734">
    <property type="entry name" value="TPR_rpt"/>
</dbReference>
<dbReference type="RefSeq" id="WP_386064662.1">
    <property type="nucleotide sequence ID" value="NZ_JBHLTQ010000006.1"/>
</dbReference>
<accession>A0ABV6QB16</accession>
<sequence length="382" mass="44163">MISRFTYGFVLLAISFHVSTFAFDLPVNQQQADSLLEVTTNHIYENPDKSIELGLNIYNNTNFSRKSRARSLMLVSLAYTSKRDYQKALEYVVKADEFTKDLNDKVLQIEILFRTGILYQQLKIFDKSIEYLEKTEQQALLYPVRDSVGKLLANSYTVKGFIYKDNLNCDIALEYFNKGIKEYQRLKNTDVNTNLSIVHYNKGNCYTLLSEYNEAIKSFNKSIAFAQIENANSLIAFAQKGLAEVYTLQGEYRQALNLLHTALNKSNNVGDLVLNLGIYNGLFENYLALNQWDEYQKYYDLYAKTQLGIKLSERNSISASLEETSKIQNQNLNALKRRFNSRLNWIFGAIIFIIFGVLLVERKNLKVMKSLRNKLKTIQNKK</sequence>
<dbReference type="EMBL" id="JBHLTQ010000006">
    <property type="protein sequence ID" value="MFC0605450.1"/>
    <property type="molecule type" value="Genomic_DNA"/>
</dbReference>
<dbReference type="SMART" id="SM00028">
    <property type="entry name" value="TPR"/>
    <property type="match status" value="5"/>
</dbReference>
<evidence type="ECO:0000256" key="3">
    <source>
        <dbReference type="ARBA" id="ARBA00022737"/>
    </source>
</evidence>
<dbReference type="Pfam" id="PF13424">
    <property type="entry name" value="TPR_12"/>
    <property type="match status" value="1"/>
</dbReference>
<dbReference type="Gene3D" id="1.25.40.10">
    <property type="entry name" value="Tetratricopeptide repeat domain"/>
    <property type="match status" value="2"/>
</dbReference>